<organism evidence="2 3">
    <name type="scientific">Heligmosomoides polygyrus</name>
    <name type="common">Parasitic roundworm</name>
    <dbReference type="NCBI Taxonomy" id="6339"/>
    <lineage>
        <taxon>Eukaryota</taxon>
        <taxon>Metazoa</taxon>
        <taxon>Ecdysozoa</taxon>
        <taxon>Nematoda</taxon>
        <taxon>Chromadorea</taxon>
        <taxon>Rhabditida</taxon>
        <taxon>Rhabditina</taxon>
        <taxon>Rhabditomorpha</taxon>
        <taxon>Strongyloidea</taxon>
        <taxon>Heligmosomidae</taxon>
        <taxon>Heligmosomoides</taxon>
    </lineage>
</organism>
<proteinExistence type="predicted"/>
<name>A0A183G7T5_HELPZ</name>
<dbReference type="EMBL" id="UZAH01030313">
    <property type="protein sequence ID" value="VDP10098.1"/>
    <property type="molecule type" value="Genomic_DNA"/>
</dbReference>
<dbReference type="Proteomes" id="UP000050761">
    <property type="component" value="Unassembled WGS sequence"/>
</dbReference>
<keyword evidence="2" id="KW-1185">Reference proteome</keyword>
<reference evidence="1 2" key="1">
    <citation type="submission" date="2018-11" db="EMBL/GenBank/DDBJ databases">
        <authorList>
            <consortium name="Pathogen Informatics"/>
        </authorList>
    </citation>
    <scope>NUCLEOTIDE SEQUENCE [LARGE SCALE GENOMIC DNA]</scope>
</reference>
<evidence type="ECO:0000313" key="1">
    <source>
        <dbReference type="EMBL" id="VDP10098.1"/>
    </source>
</evidence>
<accession>A0A3P8BK50</accession>
<sequence>MLRAFPGPLSRDIKVQAYLPDGVVISAKDVAVPSQASFAQLVGYRDDTEPLSYGVVANAVQTLIPAVHRSIFVSFALRRPSIALVTDQHAAPCSGIVLSQSTPVNDRHLDQAALTREFTSNVILPSDTVADPRMLEDVARESSLPLISIDDPCSFTSVVK</sequence>
<evidence type="ECO:0000313" key="2">
    <source>
        <dbReference type="Proteomes" id="UP000050761"/>
    </source>
</evidence>
<protein>
    <submittedName>
        <fullName evidence="3">GNAT family N-acetyltransferase</fullName>
    </submittedName>
</protein>
<dbReference type="AlphaFoldDB" id="A0A183G7T5"/>
<gene>
    <name evidence="1" type="ORF">HPBE_LOCUS17874</name>
</gene>
<dbReference type="WBParaSite" id="HPBE_0001787501-mRNA-1">
    <property type="protein sequence ID" value="HPBE_0001787501-mRNA-1"/>
    <property type="gene ID" value="HPBE_0001787501"/>
</dbReference>
<accession>A0A183G7T5</accession>
<reference evidence="3" key="2">
    <citation type="submission" date="2019-09" db="UniProtKB">
        <authorList>
            <consortium name="WormBaseParasite"/>
        </authorList>
    </citation>
    <scope>IDENTIFICATION</scope>
</reference>
<evidence type="ECO:0000313" key="3">
    <source>
        <dbReference type="WBParaSite" id="HPBE_0001787501-mRNA-1"/>
    </source>
</evidence>